<evidence type="ECO:0000313" key="2">
    <source>
        <dbReference type="Proteomes" id="UP000627369"/>
    </source>
</evidence>
<name>A0A919FH15_9MICO</name>
<keyword evidence="2" id="KW-1185">Reference proteome</keyword>
<dbReference type="EMBL" id="BNAS01000001">
    <property type="protein sequence ID" value="GHH65361.1"/>
    <property type="molecule type" value="Genomic_DNA"/>
</dbReference>
<dbReference type="RefSeq" id="WP_189667546.1">
    <property type="nucleotide sequence ID" value="NZ_BNAS01000001.1"/>
</dbReference>
<organism evidence="1 2">
    <name type="scientific">Promicromonospora soli</name>
    <dbReference type="NCBI Taxonomy" id="2035533"/>
    <lineage>
        <taxon>Bacteria</taxon>
        <taxon>Bacillati</taxon>
        <taxon>Actinomycetota</taxon>
        <taxon>Actinomycetes</taxon>
        <taxon>Micrococcales</taxon>
        <taxon>Promicromonosporaceae</taxon>
        <taxon>Promicromonospora</taxon>
    </lineage>
</organism>
<reference evidence="1" key="2">
    <citation type="submission" date="2020-09" db="EMBL/GenBank/DDBJ databases">
        <authorList>
            <person name="Sun Q."/>
            <person name="Zhou Y."/>
        </authorList>
    </citation>
    <scope>NUCLEOTIDE SEQUENCE</scope>
    <source>
        <strain evidence="1">CGMCC 4.7398</strain>
    </source>
</reference>
<dbReference type="AlphaFoldDB" id="A0A919FH15"/>
<proteinExistence type="predicted"/>
<reference evidence="1" key="1">
    <citation type="journal article" date="2014" name="Int. J. Syst. Evol. Microbiol.">
        <title>Complete genome sequence of Corynebacterium casei LMG S-19264T (=DSM 44701T), isolated from a smear-ripened cheese.</title>
        <authorList>
            <consortium name="US DOE Joint Genome Institute (JGI-PGF)"/>
            <person name="Walter F."/>
            <person name="Albersmeier A."/>
            <person name="Kalinowski J."/>
            <person name="Ruckert C."/>
        </authorList>
    </citation>
    <scope>NUCLEOTIDE SEQUENCE</scope>
    <source>
        <strain evidence="1">CGMCC 4.7398</strain>
    </source>
</reference>
<sequence length="171" mass="18282">MAGVVLGVVKATPHVKRWWSETAVPAGKSAWKRVTGPRGASGQVAAAASFPVSQATLVASAAGVEVALAESKISMSRAEWEHRFHAMLAAGAFKDEQQRILANARIEDDDTAMDASSAIEELTPQQFAERLKLMLEANPSLLDEETSAELVRVFGPRSMPSDDPGLLELGR</sequence>
<gene>
    <name evidence="1" type="ORF">GCM10017772_03470</name>
</gene>
<evidence type="ECO:0000313" key="1">
    <source>
        <dbReference type="EMBL" id="GHH65361.1"/>
    </source>
</evidence>
<comment type="caution">
    <text evidence="1">The sequence shown here is derived from an EMBL/GenBank/DDBJ whole genome shotgun (WGS) entry which is preliminary data.</text>
</comment>
<dbReference type="Proteomes" id="UP000627369">
    <property type="component" value="Unassembled WGS sequence"/>
</dbReference>
<protein>
    <submittedName>
        <fullName evidence="1">Uncharacterized protein</fullName>
    </submittedName>
</protein>
<accession>A0A919FH15</accession>